<dbReference type="InterPro" id="IPR037523">
    <property type="entry name" value="VOC_core"/>
</dbReference>
<dbReference type="eggNOG" id="COG2514">
    <property type="taxonomic scope" value="Bacteria"/>
</dbReference>
<reference evidence="3 4" key="1">
    <citation type="journal article" date="2009" name="PLoS ONE">
        <title>Complete genome sequence of the aerobic CO-oxidizing thermophile Thermomicrobium roseum.</title>
        <authorList>
            <person name="Wu D."/>
            <person name="Raymond J."/>
            <person name="Wu M."/>
            <person name="Chatterji S."/>
            <person name="Ren Q."/>
            <person name="Graham J.E."/>
            <person name="Bryant D.A."/>
            <person name="Robb F."/>
            <person name="Colman A."/>
            <person name="Tallon L.J."/>
            <person name="Badger J.H."/>
            <person name="Madupu R."/>
            <person name="Ward N.L."/>
            <person name="Eisen J.A."/>
        </authorList>
    </citation>
    <scope>NUCLEOTIDE SEQUENCE [LARGE SCALE GENOMIC DNA]</scope>
    <source>
        <strain evidence="4">ATCC 27502 / DSM 5159 / P-2</strain>
    </source>
</reference>
<dbReference type="Proteomes" id="UP000000447">
    <property type="component" value="Chromosome"/>
</dbReference>
<dbReference type="HOGENOM" id="CLU_059557_0_0_0"/>
<dbReference type="PROSITE" id="PS00934">
    <property type="entry name" value="GLYOXALASE_I_1"/>
    <property type="match status" value="1"/>
</dbReference>
<proteinExistence type="predicted"/>
<dbReference type="EMBL" id="CP001275">
    <property type="protein sequence ID" value="ACM05347.1"/>
    <property type="molecule type" value="Genomic_DNA"/>
</dbReference>
<dbReference type="STRING" id="309801.trd_1850"/>
<dbReference type="InterPro" id="IPR018146">
    <property type="entry name" value="Glyoxalase_1_CS"/>
</dbReference>
<dbReference type="InterPro" id="IPR029068">
    <property type="entry name" value="Glyas_Bleomycin-R_OHBP_Dase"/>
</dbReference>
<evidence type="ECO:0000313" key="4">
    <source>
        <dbReference type="Proteomes" id="UP000000447"/>
    </source>
</evidence>
<organism evidence="3 4">
    <name type="scientific">Thermomicrobium roseum (strain ATCC 27502 / DSM 5159 / P-2)</name>
    <dbReference type="NCBI Taxonomy" id="309801"/>
    <lineage>
        <taxon>Bacteria</taxon>
        <taxon>Pseudomonadati</taxon>
        <taxon>Thermomicrobiota</taxon>
        <taxon>Thermomicrobia</taxon>
        <taxon>Thermomicrobiales</taxon>
        <taxon>Thermomicrobiaceae</taxon>
        <taxon>Thermomicrobium</taxon>
    </lineage>
</organism>
<dbReference type="Pfam" id="PF00903">
    <property type="entry name" value="Glyoxalase"/>
    <property type="match status" value="2"/>
</dbReference>
<dbReference type="PANTHER" id="PTHR43279:SF1">
    <property type="entry name" value="CATECHOL-2,3-DIOXYGENASE"/>
    <property type="match status" value="1"/>
</dbReference>
<dbReference type="Gene3D" id="3.10.180.10">
    <property type="entry name" value="2,3-Dihydroxybiphenyl 1,2-Dioxygenase, domain 1"/>
    <property type="match status" value="2"/>
</dbReference>
<evidence type="ECO:0000313" key="3">
    <source>
        <dbReference type="EMBL" id="ACM05347.1"/>
    </source>
</evidence>
<name>B9L1V0_THERP</name>
<feature type="domain" description="VOC" evidence="2">
    <location>
        <begin position="11"/>
        <end position="129"/>
    </location>
</feature>
<dbReference type="KEGG" id="tro:trd_1850"/>
<protein>
    <submittedName>
        <fullName evidence="3">Glyoxalase family protein</fullName>
    </submittedName>
</protein>
<sequence length="295" mass="33015">MSDFVLPASTWLGPVTLRVADAELVSRFYAGMLGYAVQPLSDRLLAVLPPDSSIPHFLLEWDPAAPPRPERAPGLYHAAVLLPARVELARILRHLVEYRWPLAGASDHGVSEALYLSDPEGNGLEIYADRPREQWPRSPREVVAMTTVPLDVRDLLRELEASPDSWRHMPATARIGHVHLQVSSLELAERFYVELLGFEVTQRSYPGALFVAAGGYHHHLGLNIWHSRRADPAPPGCRGLVRFAVVVPERAAWETVLERLQRAHRPIERGLQGPLGEGARTRDYDDLEVELWTPA</sequence>
<dbReference type="GO" id="GO:0046872">
    <property type="term" value="F:metal ion binding"/>
    <property type="evidence" value="ECO:0007669"/>
    <property type="project" value="UniProtKB-KW"/>
</dbReference>
<keyword evidence="4" id="KW-1185">Reference proteome</keyword>
<accession>B9L1V0</accession>
<evidence type="ECO:0000256" key="1">
    <source>
        <dbReference type="ARBA" id="ARBA00022723"/>
    </source>
</evidence>
<gene>
    <name evidence="3" type="ordered locus">trd_1850</name>
</gene>
<dbReference type="RefSeq" id="WP_015922792.1">
    <property type="nucleotide sequence ID" value="NC_011959.1"/>
</dbReference>
<dbReference type="AlphaFoldDB" id="B9L1V0"/>
<feature type="domain" description="VOC" evidence="2">
    <location>
        <begin position="174"/>
        <end position="294"/>
    </location>
</feature>
<dbReference type="SUPFAM" id="SSF54593">
    <property type="entry name" value="Glyoxalase/Bleomycin resistance protein/Dihydroxybiphenyl dioxygenase"/>
    <property type="match status" value="2"/>
</dbReference>
<evidence type="ECO:0000259" key="2">
    <source>
        <dbReference type="PROSITE" id="PS51819"/>
    </source>
</evidence>
<dbReference type="PANTHER" id="PTHR43279">
    <property type="entry name" value="CATECHOL-2,3-DIOXYGENASE"/>
    <property type="match status" value="1"/>
</dbReference>
<dbReference type="GO" id="GO:0004462">
    <property type="term" value="F:lactoylglutathione lyase activity"/>
    <property type="evidence" value="ECO:0007669"/>
    <property type="project" value="InterPro"/>
</dbReference>
<keyword evidence="1" id="KW-0479">Metal-binding</keyword>
<dbReference type="PROSITE" id="PS51819">
    <property type="entry name" value="VOC"/>
    <property type="match status" value="2"/>
</dbReference>
<dbReference type="InterPro" id="IPR004360">
    <property type="entry name" value="Glyas_Fos-R_dOase_dom"/>
</dbReference>